<evidence type="ECO:0000313" key="10">
    <source>
        <dbReference type="Proteomes" id="UP000673394"/>
    </source>
</evidence>
<name>A0ABS5C7P1_9BACL</name>
<comment type="similarity">
    <text evidence="3">Belongs to the carotenoid/retinoid oxidoreductase family. CrtP subfamily.</text>
</comment>
<dbReference type="PANTHER" id="PTHR43734:SF7">
    <property type="entry name" value="4,4'-DIAPONEUROSPORENE OXYGENASE"/>
    <property type="match status" value="1"/>
</dbReference>
<evidence type="ECO:0000256" key="2">
    <source>
        <dbReference type="ARBA" id="ARBA00037901"/>
    </source>
</evidence>
<evidence type="ECO:0000313" key="9">
    <source>
        <dbReference type="EMBL" id="MBP3961923.1"/>
    </source>
</evidence>
<keyword evidence="1" id="KW-0560">Oxidoreductase</keyword>
<dbReference type="Gene3D" id="3.50.50.60">
    <property type="entry name" value="FAD/NAD(P)-binding domain"/>
    <property type="match status" value="1"/>
</dbReference>
<dbReference type="Proteomes" id="UP000673394">
    <property type="component" value="Unassembled WGS sequence"/>
</dbReference>
<comment type="caution">
    <text evidence="9">The sequence shown here is derived from an EMBL/GenBank/DDBJ whole genome shotgun (WGS) entry which is preliminary data.</text>
</comment>
<evidence type="ECO:0000256" key="4">
    <source>
        <dbReference type="ARBA" id="ARBA00039159"/>
    </source>
</evidence>
<dbReference type="PANTHER" id="PTHR43734">
    <property type="entry name" value="PHYTOENE DESATURASE"/>
    <property type="match status" value="1"/>
</dbReference>
<organism evidence="9 10">
    <name type="scientific">Paenibacillus lignilyticus</name>
    <dbReference type="NCBI Taxonomy" id="1172615"/>
    <lineage>
        <taxon>Bacteria</taxon>
        <taxon>Bacillati</taxon>
        <taxon>Bacillota</taxon>
        <taxon>Bacilli</taxon>
        <taxon>Bacillales</taxon>
        <taxon>Paenibacillaceae</taxon>
        <taxon>Paenibacillus</taxon>
    </lineage>
</organism>
<evidence type="ECO:0000256" key="5">
    <source>
        <dbReference type="ARBA" id="ARBA00041900"/>
    </source>
</evidence>
<dbReference type="EMBL" id="JAGKSP010000001">
    <property type="protein sequence ID" value="MBP3961923.1"/>
    <property type="molecule type" value="Genomic_DNA"/>
</dbReference>
<dbReference type="InterPro" id="IPR036188">
    <property type="entry name" value="FAD/NAD-bd_sf"/>
</dbReference>
<keyword evidence="10" id="KW-1185">Reference proteome</keyword>
<evidence type="ECO:0000256" key="3">
    <source>
        <dbReference type="ARBA" id="ARBA00038194"/>
    </source>
</evidence>
<dbReference type="Gene3D" id="3.90.660.50">
    <property type="match status" value="1"/>
</dbReference>
<evidence type="ECO:0000256" key="7">
    <source>
        <dbReference type="ARBA" id="ARBA00048532"/>
    </source>
</evidence>
<evidence type="ECO:0000259" key="8">
    <source>
        <dbReference type="Pfam" id="PF01593"/>
    </source>
</evidence>
<accession>A0ABS5C7P1</accession>
<sequence length="430" mass="46267">MKTNYDTAVIGGGLAGLIAAIKVAQSGRSVVLLEKSSRLGGRAMTNHNNGVYLNLGGHALYKAGRANSVLQELGIRVEGGKPSTQMNVIWNKQLVPMGADPIGMLKTKLLTWSSKMQLMRLMVKLSRLNADTIPASSIREWAEREVQDPMVRHVFYALCRTATYAFDPDHQLAGPALGQIQRSLKGVIYLHKGWQTIVDQLRSKAQQIGVHIESGKSVKEITHKGNKVTGLELGDGTSISVTNVISTASPSETYKLVPGAEATVLKQWKTEAVASMAACLDIGLKKLPVKEHEFALGLDQPIFFSNHSAHATMSDNGAVVVHLIKYNGPGESDPKADEQQLLQTMNWLQPGWENEVLAKQFLPNITVTQGYPHTGQKSKNIGPNVPGIQGLYVAGDWAGHGELLADASVASAVRAAEAIAKHSPSLAAAR</sequence>
<feature type="domain" description="Amine oxidase" evidence="8">
    <location>
        <begin position="14"/>
        <end position="419"/>
    </location>
</feature>
<evidence type="ECO:0000256" key="1">
    <source>
        <dbReference type="ARBA" id="ARBA00023002"/>
    </source>
</evidence>
<proteinExistence type="inferred from homology"/>
<comment type="pathway">
    <text evidence="2">Carotenoid biosynthesis; staphyloxanthin biosynthesis; staphyloxanthin from farnesyl diphosphate: step 3/5.</text>
</comment>
<comment type="catalytic activity">
    <reaction evidence="7">
        <text>all-trans-4,4'-diaponeurosporene + 2 AH2 + 2 O2 = 4,4'-diaponeurosporenal + 2 A + 3 H2O</text>
        <dbReference type="Rhea" id="RHEA:56104"/>
        <dbReference type="ChEBI" id="CHEBI:13193"/>
        <dbReference type="ChEBI" id="CHEBI:15377"/>
        <dbReference type="ChEBI" id="CHEBI:15379"/>
        <dbReference type="ChEBI" id="CHEBI:17499"/>
        <dbReference type="ChEBI" id="CHEBI:62743"/>
        <dbReference type="ChEBI" id="CHEBI:79065"/>
    </reaction>
</comment>
<dbReference type="SUPFAM" id="SSF51905">
    <property type="entry name" value="FAD/NAD(P)-binding domain"/>
    <property type="match status" value="1"/>
</dbReference>
<reference evidence="9 10" key="1">
    <citation type="submission" date="2021-04" db="EMBL/GenBank/DDBJ databases">
        <title>Paenibacillus sp. DLE-14 whole genome sequence.</title>
        <authorList>
            <person name="Ham Y.J."/>
        </authorList>
    </citation>
    <scope>NUCLEOTIDE SEQUENCE [LARGE SCALE GENOMIC DNA]</scope>
    <source>
        <strain evidence="9 10">DLE-14</strain>
    </source>
</reference>
<dbReference type="Pfam" id="PF01593">
    <property type="entry name" value="Amino_oxidase"/>
    <property type="match status" value="1"/>
</dbReference>
<dbReference type="InterPro" id="IPR002937">
    <property type="entry name" value="Amino_oxidase"/>
</dbReference>
<protein>
    <recommendedName>
        <fullName evidence="4">4,4'-diaponeurosporene oxygenase</fullName>
    </recommendedName>
    <alternativeName>
        <fullName evidence="5">4,4'-diaponeurosporene oxidase</fullName>
    </alternativeName>
    <alternativeName>
        <fullName evidence="6">Carotenoid oxidase</fullName>
    </alternativeName>
</protein>
<dbReference type="RefSeq" id="WP_210655675.1">
    <property type="nucleotide sequence ID" value="NZ_JAGKSP010000001.1"/>
</dbReference>
<gene>
    <name evidence="9" type="ORF">I8J30_04310</name>
</gene>
<evidence type="ECO:0000256" key="6">
    <source>
        <dbReference type="ARBA" id="ARBA00042619"/>
    </source>
</evidence>